<dbReference type="AlphaFoldDB" id="A0A840IKW2"/>
<feature type="transmembrane region" description="Helical" evidence="6">
    <location>
        <begin position="85"/>
        <end position="107"/>
    </location>
</feature>
<dbReference type="PANTHER" id="PTHR30250:SF11">
    <property type="entry name" value="O-ANTIGEN TRANSPORTER-RELATED"/>
    <property type="match status" value="1"/>
</dbReference>
<comment type="caution">
    <text evidence="7">The sequence shown here is derived from an EMBL/GenBank/DDBJ whole genome shotgun (WGS) entry which is preliminary data.</text>
</comment>
<feature type="transmembrane region" description="Helical" evidence="6">
    <location>
        <begin position="320"/>
        <end position="342"/>
    </location>
</feature>
<comment type="subcellular location">
    <subcellularLocation>
        <location evidence="1">Cell membrane</location>
        <topology evidence="1">Multi-pass membrane protein</topology>
    </subcellularLocation>
</comment>
<keyword evidence="2" id="KW-1003">Cell membrane</keyword>
<feature type="transmembrane region" description="Helical" evidence="6">
    <location>
        <begin position="420"/>
        <end position="438"/>
    </location>
</feature>
<dbReference type="EMBL" id="JACHNU010000008">
    <property type="protein sequence ID" value="MBB4664654.1"/>
    <property type="molecule type" value="Genomic_DNA"/>
</dbReference>
<reference evidence="7 8" key="1">
    <citation type="submission" date="2020-08" db="EMBL/GenBank/DDBJ databases">
        <title>Genomic Encyclopedia of Archaeal and Bacterial Type Strains, Phase II (KMG-II): from individual species to whole genera.</title>
        <authorList>
            <person name="Goeker M."/>
        </authorList>
    </citation>
    <scope>NUCLEOTIDE SEQUENCE [LARGE SCALE GENOMIC DNA]</scope>
    <source>
        <strain evidence="7 8">DSM 23288</strain>
    </source>
</reference>
<evidence type="ECO:0000313" key="8">
    <source>
        <dbReference type="Proteomes" id="UP000585272"/>
    </source>
</evidence>
<dbReference type="PANTHER" id="PTHR30250">
    <property type="entry name" value="PST FAMILY PREDICTED COLANIC ACID TRANSPORTER"/>
    <property type="match status" value="1"/>
</dbReference>
<evidence type="ECO:0000256" key="1">
    <source>
        <dbReference type="ARBA" id="ARBA00004651"/>
    </source>
</evidence>
<sequence>MPGSGRSSRNRGRLLLTVGIASTGLLSFAYLALASRELSAVDYGHVSLLWSITFVILSVLYRPVEQLLSRTISDRRARGLKGHPLRTPALIQAGFALVFLAIALPLRTTIEDELFGGSAALYWILVVSVLAYAGSYFARGWLAGHERFAGYGGLVLLESTSRFLFAVAAAVGITSGQTAIAIGIAVAPFVSMVVVPFALARLARGGSDPLPAAGEVAVMDAAGEGPAHAEIEEASQDLSLGRGSSFAVAVFLIMLAEQTLMNAAVLIVERDSGPALAGFVFNVLLIVRAPLQLFQAVQTSILPHLTGLEAREDAGQFARAIRVTVLAIAAFAGACALGLLAIGPWVMETVLGDKGFTYERGGLALVAVGMGFHLVAGTLNQAALARGRAQLAAVAWIVSALLFVAWVASDVVSDEVLRVETGYCGAAFILSCLLYGLYRRPA</sequence>
<dbReference type="Proteomes" id="UP000585272">
    <property type="component" value="Unassembled WGS sequence"/>
</dbReference>
<evidence type="ECO:0000313" key="7">
    <source>
        <dbReference type="EMBL" id="MBB4664654.1"/>
    </source>
</evidence>
<feature type="transmembrane region" description="Helical" evidence="6">
    <location>
        <begin position="391"/>
        <end position="408"/>
    </location>
</feature>
<dbReference type="InterPro" id="IPR050833">
    <property type="entry name" value="Poly_Biosynth_Transport"/>
</dbReference>
<feature type="transmembrane region" description="Helical" evidence="6">
    <location>
        <begin position="119"/>
        <end position="138"/>
    </location>
</feature>
<feature type="transmembrane region" description="Helical" evidence="6">
    <location>
        <begin position="45"/>
        <end position="64"/>
    </location>
</feature>
<feature type="transmembrane region" description="Helical" evidence="6">
    <location>
        <begin position="150"/>
        <end position="173"/>
    </location>
</feature>
<keyword evidence="4 6" id="KW-1133">Transmembrane helix</keyword>
<accession>A0A840IKW2</accession>
<name>A0A840IKW2_9ACTN</name>
<evidence type="ECO:0000256" key="3">
    <source>
        <dbReference type="ARBA" id="ARBA00022692"/>
    </source>
</evidence>
<evidence type="ECO:0000256" key="5">
    <source>
        <dbReference type="ARBA" id="ARBA00023136"/>
    </source>
</evidence>
<keyword evidence="8" id="KW-1185">Reference proteome</keyword>
<protein>
    <submittedName>
        <fullName evidence="7">O-antigen/teichoic acid export membrane protein</fullName>
    </submittedName>
</protein>
<evidence type="ECO:0000256" key="2">
    <source>
        <dbReference type="ARBA" id="ARBA00022475"/>
    </source>
</evidence>
<dbReference type="RefSeq" id="WP_183344885.1">
    <property type="nucleotide sequence ID" value="NZ_JACHNU010000008.1"/>
</dbReference>
<organism evidence="7 8">
    <name type="scientific">Conexibacter arvalis</name>
    <dbReference type="NCBI Taxonomy" id="912552"/>
    <lineage>
        <taxon>Bacteria</taxon>
        <taxon>Bacillati</taxon>
        <taxon>Actinomycetota</taxon>
        <taxon>Thermoleophilia</taxon>
        <taxon>Solirubrobacterales</taxon>
        <taxon>Conexibacteraceae</taxon>
        <taxon>Conexibacter</taxon>
    </lineage>
</organism>
<feature type="transmembrane region" description="Helical" evidence="6">
    <location>
        <begin position="12"/>
        <end position="33"/>
    </location>
</feature>
<feature type="transmembrane region" description="Helical" evidence="6">
    <location>
        <begin position="179"/>
        <end position="200"/>
    </location>
</feature>
<dbReference type="GO" id="GO:0005886">
    <property type="term" value="C:plasma membrane"/>
    <property type="evidence" value="ECO:0007669"/>
    <property type="project" value="UniProtKB-SubCell"/>
</dbReference>
<keyword evidence="3 6" id="KW-0812">Transmembrane</keyword>
<evidence type="ECO:0000256" key="6">
    <source>
        <dbReference type="SAM" id="Phobius"/>
    </source>
</evidence>
<gene>
    <name evidence="7" type="ORF">BDZ31_004269</name>
</gene>
<keyword evidence="5 6" id="KW-0472">Membrane</keyword>
<feature type="transmembrane region" description="Helical" evidence="6">
    <location>
        <begin position="362"/>
        <end position="379"/>
    </location>
</feature>
<evidence type="ECO:0000256" key="4">
    <source>
        <dbReference type="ARBA" id="ARBA00022989"/>
    </source>
</evidence>
<proteinExistence type="predicted"/>